<feature type="transmembrane region" description="Helical" evidence="10">
    <location>
        <begin position="237"/>
        <end position="260"/>
    </location>
</feature>
<dbReference type="SUPFAM" id="SSF81321">
    <property type="entry name" value="Family A G protein-coupled receptor-like"/>
    <property type="match status" value="1"/>
</dbReference>
<dbReference type="InterPro" id="IPR008112">
    <property type="entry name" value="Relaxin_rcpt"/>
</dbReference>
<evidence type="ECO:0000256" key="7">
    <source>
        <dbReference type="ARBA" id="ARBA00023136"/>
    </source>
</evidence>
<keyword evidence="6 10" id="KW-1133">Transmembrane helix</keyword>
<feature type="transmembrane region" description="Helical" evidence="10">
    <location>
        <begin position="192"/>
        <end position="209"/>
    </location>
</feature>
<protein>
    <submittedName>
        <fullName evidence="12">Relaxin receptor 1</fullName>
    </submittedName>
</protein>
<dbReference type="EMBL" id="WJQU01000004">
    <property type="protein sequence ID" value="KAJ6635117.1"/>
    <property type="molecule type" value="Genomic_DNA"/>
</dbReference>
<evidence type="ECO:0000256" key="10">
    <source>
        <dbReference type="SAM" id="Phobius"/>
    </source>
</evidence>
<keyword evidence="8" id="KW-0325">Glycoprotein</keyword>
<proteinExistence type="inferred from homology"/>
<dbReference type="GO" id="GO:0005886">
    <property type="term" value="C:plasma membrane"/>
    <property type="evidence" value="ECO:0007669"/>
    <property type="project" value="TreeGrafter"/>
</dbReference>
<reference evidence="12" key="1">
    <citation type="submission" date="2022-07" db="EMBL/GenBank/DDBJ databases">
        <authorList>
            <person name="Trinca V."/>
            <person name="Uliana J.V.C."/>
            <person name="Torres T.T."/>
            <person name="Ward R.J."/>
            <person name="Monesi N."/>
        </authorList>
    </citation>
    <scope>NUCLEOTIDE SEQUENCE</scope>
    <source>
        <strain evidence="12">HSMRA1968</strain>
        <tissue evidence="12">Whole embryos</tissue>
    </source>
</reference>
<dbReference type="GO" id="GO:0008528">
    <property type="term" value="F:G protein-coupled peptide receptor activity"/>
    <property type="evidence" value="ECO:0007669"/>
    <property type="project" value="TreeGrafter"/>
</dbReference>
<dbReference type="GO" id="GO:0009755">
    <property type="term" value="P:hormone-mediated signaling pathway"/>
    <property type="evidence" value="ECO:0007669"/>
    <property type="project" value="TreeGrafter"/>
</dbReference>
<keyword evidence="5" id="KW-0677">Repeat</keyword>
<comment type="similarity">
    <text evidence="2 9">Belongs to the G-protein coupled receptor 1 family.</text>
</comment>
<evidence type="ECO:0000259" key="11">
    <source>
        <dbReference type="PROSITE" id="PS50262"/>
    </source>
</evidence>
<keyword evidence="7 10" id="KW-0472">Membrane</keyword>
<evidence type="ECO:0000256" key="6">
    <source>
        <dbReference type="ARBA" id="ARBA00022989"/>
    </source>
</evidence>
<dbReference type="PANTHER" id="PTHR24372:SF80">
    <property type="entry name" value="FI21465P1-RELATED"/>
    <property type="match status" value="1"/>
</dbReference>
<dbReference type="InterPro" id="IPR017452">
    <property type="entry name" value="GPCR_Rhodpsn_7TM"/>
</dbReference>
<dbReference type="AlphaFoldDB" id="A0A9Q0MNJ8"/>
<evidence type="ECO:0000256" key="1">
    <source>
        <dbReference type="ARBA" id="ARBA00004370"/>
    </source>
</evidence>
<dbReference type="PANTHER" id="PTHR24372">
    <property type="entry name" value="GLYCOPROTEIN HORMONE RECEPTOR"/>
    <property type="match status" value="1"/>
</dbReference>
<dbReference type="OrthoDB" id="6022531at2759"/>
<accession>A0A9Q0MNJ8</accession>
<keyword evidence="13" id="KW-1185">Reference proteome</keyword>
<evidence type="ECO:0000256" key="3">
    <source>
        <dbReference type="ARBA" id="ARBA00022614"/>
    </source>
</evidence>
<dbReference type="PROSITE" id="PS00237">
    <property type="entry name" value="G_PROTEIN_RECEP_F1_1"/>
    <property type="match status" value="1"/>
</dbReference>
<feature type="transmembrane region" description="Helical" evidence="10">
    <location>
        <begin position="287"/>
        <end position="312"/>
    </location>
</feature>
<dbReference type="Pfam" id="PF00001">
    <property type="entry name" value="7tm_1"/>
    <property type="match status" value="1"/>
</dbReference>
<evidence type="ECO:0000256" key="2">
    <source>
        <dbReference type="ARBA" id="ARBA00010663"/>
    </source>
</evidence>
<name>A0A9Q0MNJ8_9DIPT</name>
<feature type="transmembrane region" description="Helical" evidence="10">
    <location>
        <begin position="114"/>
        <end position="132"/>
    </location>
</feature>
<evidence type="ECO:0000256" key="8">
    <source>
        <dbReference type="ARBA" id="ARBA00023180"/>
    </source>
</evidence>
<dbReference type="Proteomes" id="UP001151699">
    <property type="component" value="Chromosome C"/>
</dbReference>
<evidence type="ECO:0000256" key="9">
    <source>
        <dbReference type="RuleBase" id="RU000688"/>
    </source>
</evidence>
<sequence length="395" mass="45119">FLGNNEIQIRNDIFQNISISYLNLVGITEDNIDFDEIRKIPALKAVFYDKFHFCSKTPHIQKCRPNTDGISSFNNLLDKPILRQSVWPIVAITTVGNTLVLISRFRDENRAVSMVIRNLALADILMGVYLSIIGIQDFRFREKYHEYASDWVASFTCTAAGVLAMISSEVSLMILTFMSVERFMLIATQKRVNTTIFLYAIWLSGIIYWRSSTRFYGAYSGTCFPIHLEPFPLGWQYSAFVFLGVNTILLIVIATLYTALFRSIWITRRKTPLATFTILDCEFAIRFFFIVLTDCTCWVPIMVMKVLVFLRYEISVDVYAWLVVFVLPLNSAVNPLLYTFTTPKYRSQILPWGWTRLTGRSQQLTGSGGASNQAESQGKVIPLISNTSNTSKFKL</sequence>
<feature type="domain" description="G-protein coupled receptors family 1 profile" evidence="11">
    <location>
        <begin position="96"/>
        <end position="338"/>
    </location>
</feature>
<dbReference type="InterPro" id="IPR000276">
    <property type="entry name" value="GPCR_Rhodpsn"/>
</dbReference>
<dbReference type="PRINTS" id="PR00237">
    <property type="entry name" value="GPCRRHODOPSN"/>
</dbReference>
<feature type="transmembrane region" description="Helical" evidence="10">
    <location>
        <begin position="85"/>
        <end position="102"/>
    </location>
</feature>
<comment type="subcellular location">
    <subcellularLocation>
        <location evidence="1">Membrane</location>
    </subcellularLocation>
</comment>
<keyword evidence="9 12" id="KW-0675">Receptor</keyword>
<keyword evidence="3" id="KW-0433">Leucine-rich repeat</keyword>
<organism evidence="12 13">
    <name type="scientific">Pseudolycoriella hygida</name>
    <dbReference type="NCBI Taxonomy" id="35572"/>
    <lineage>
        <taxon>Eukaryota</taxon>
        <taxon>Metazoa</taxon>
        <taxon>Ecdysozoa</taxon>
        <taxon>Arthropoda</taxon>
        <taxon>Hexapoda</taxon>
        <taxon>Insecta</taxon>
        <taxon>Pterygota</taxon>
        <taxon>Neoptera</taxon>
        <taxon>Endopterygota</taxon>
        <taxon>Diptera</taxon>
        <taxon>Nematocera</taxon>
        <taxon>Sciaroidea</taxon>
        <taxon>Sciaridae</taxon>
        <taxon>Pseudolycoriella</taxon>
    </lineage>
</organism>
<evidence type="ECO:0000313" key="13">
    <source>
        <dbReference type="Proteomes" id="UP001151699"/>
    </source>
</evidence>
<dbReference type="GO" id="GO:0007189">
    <property type="term" value="P:adenylate cyclase-activating G protein-coupled receptor signaling pathway"/>
    <property type="evidence" value="ECO:0007669"/>
    <property type="project" value="TreeGrafter"/>
</dbReference>
<feature type="transmembrane region" description="Helical" evidence="10">
    <location>
        <begin position="152"/>
        <end position="180"/>
    </location>
</feature>
<dbReference type="PRINTS" id="PR01739">
    <property type="entry name" value="RELAXINR"/>
</dbReference>
<keyword evidence="4 9" id="KW-0812">Transmembrane</keyword>
<gene>
    <name evidence="12" type="primary">Rxfp1</name>
    <name evidence="12" type="ORF">Bhyg_13700</name>
</gene>
<keyword evidence="9" id="KW-0297">G-protein coupled receptor</keyword>
<dbReference type="Gene3D" id="1.20.1070.10">
    <property type="entry name" value="Rhodopsin 7-helix transmembrane proteins"/>
    <property type="match status" value="1"/>
</dbReference>
<evidence type="ECO:0000313" key="12">
    <source>
        <dbReference type="EMBL" id="KAJ6635117.1"/>
    </source>
</evidence>
<keyword evidence="9" id="KW-0807">Transducer</keyword>
<evidence type="ECO:0000256" key="4">
    <source>
        <dbReference type="ARBA" id="ARBA00022692"/>
    </source>
</evidence>
<dbReference type="PROSITE" id="PS50262">
    <property type="entry name" value="G_PROTEIN_RECEP_F1_2"/>
    <property type="match status" value="1"/>
</dbReference>
<feature type="non-terminal residue" evidence="12">
    <location>
        <position position="395"/>
    </location>
</feature>
<comment type="caution">
    <text evidence="12">The sequence shown here is derived from an EMBL/GenBank/DDBJ whole genome shotgun (WGS) entry which is preliminary data.</text>
</comment>
<feature type="transmembrane region" description="Helical" evidence="10">
    <location>
        <begin position="318"/>
        <end position="340"/>
    </location>
</feature>
<evidence type="ECO:0000256" key="5">
    <source>
        <dbReference type="ARBA" id="ARBA00022737"/>
    </source>
</evidence>